<dbReference type="AlphaFoldDB" id="A0A849KG81"/>
<reference evidence="3 4" key="1">
    <citation type="submission" date="2020-05" db="EMBL/GenBank/DDBJ databases">
        <title>Genome sequence of Isoptericola sp. JC619 isolated from Chilika lagoon, India.</title>
        <authorList>
            <person name="Kumar D."/>
            <person name="Appam K."/>
            <person name="Gandham S."/>
            <person name="Uppada J."/>
            <person name="Sasikala C."/>
            <person name="Venkata Ramana C."/>
        </authorList>
    </citation>
    <scope>NUCLEOTIDE SEQUENCE [LARGE SCALE GENOMIC DNA]</scope>
    <source>
        <strain evidence="3 4">JC619</strain>
    </source>
</reference>
<comment type="caution">
    <text evidence="3">The sequence shown here is derived from an EMBL/GenBank/DDBJ whole genome shotgun (WGS) entry which is preliminary data.</text>
</comment>
<dbReference type="SUPFAM" id="SSF52540">
    <property type="entry name" value="P-loop containing nucleoside triphosphate hydrolases"/>
    <property type="match status" value="1"/>
</dbReference>
<name>A0A849KG81_9MICO</name>
<dbReference type="Pfam" id="PF13635">
    <property type="entry name" value="DUF4143"/>
    <property type="match status" value="1"/>
</dbReference>
<organism evidence="3 4">
    <name type="scientific">Isoptericola sediminis</name>
    <dbReference type="NCBI Taxonomy" id="2733572"/>
    <lineage>
        <taxon>Bacteria</taxon>
        <taxon>Bacillati</taxon>
        <taxon>Actinomycetota</taxon>
        <taxon>Actinomycetes</taxon>
        <taxon>Micrococcales</taxon>
        <taxon>Promicromonosporaceae</taxon>
        <taxon>Isoptericola</taxon>
    </lineage>
</organism>
<sequence>MYRPRVVDEEISDGLQTAGAVLVEGPKACGKTSSAHRVAGTRVHLDDVADPRITAALEVDPSLLLRGEAPVLLDEWQLAPDLWNLVRREVDRREHPGQFILTGSSTPDDDIRRHSGAGRFTIIEMRPMALAESGHSSGEVSLVGLFDGADADGYDSAWNPTDAVHEIAERVVGGGWPTNVDKPVRAAARANRDYLDIIRNYDIPQVSRIRRDPDKAWRVMRSLARNVATLAGDATIARDVREGDPDSGADATHRATATEHLDAMRRLRIVEDQPAWSPHLRSRTRVASRSKRHFVDPALAAAALGIHAGPLTEDLQTLGFLFESLVTRDLRVYAQPLGGRVLHYRDERGLEADVVVELPDGRWAAIEVKLGSRPETIDRAAHGLTTLRDKVDTSRSGEPAFAAVITNGGIAYRRREDGVHVIPVRMLGP</sequence>
<dbReference type="PANTHER" id="PTHR43566">
    <property type="entry name" value="CONSERVED PROTEIN"/>
    <property type="match status" value="1"/>
</dbReference>
<dbReference type="Pfam" id="PF13173">
    <property type="entry name" value="AAA_14"/>
    <property type="match status" value="1"/>
</dbReference>
<dbReference type="EMBL" id="JABFAJ010000015">
    <property type="protein sequence ID" value="NNU27563.1"/>
    <property type="molecule type" value="Genomic_DNA"/>
</dbReference>
<evidence type="ECO:0000313" key="3">
    <source>
        <dbReference type="EMBL" id="NNU27563.1"/>
    </source>
</evidence>
<proteinExistence type="predicted"/>
<evidence type="ECO:0000259" key="2">
    <source>
        <dbReference type="Pfam" id="PF13635"/>
    </source>
</evidence>
<feature type="domain" description="DUF4143" evidence="2">
    <location>
        <begin position="202"/>
        <end position="370"/>
    </location>
</feature>
<dbReference type="InterPro" id="IPR027417">
    <property type="entry name" value="P-loop_NTPase"/>
</dbReference>
<dbReference type="InterPro" id="IPR041682">
    <property type="entry name" value="AAA_14"/>
</dbReference>
<dbReference type="RefSeq" id="WP_171247071.1">
    <property type="nucleotide sequence ID" value="NZ_JABFAJ010000015.1"/>
</dbReference>
<dbReference type="GO" id="GO:0005524">
    <property type="term" value="F:ATP binding"/>
    <property type="evidence" value="ECO:0007669"/>
    <property type="project" value="UniProtKB-KW"/>
</dbReference>
<keyword evidence="4" id="KW-1185">Reference proteome</keyword>
<gene>
    <name evidence="3" type="ORF">HLI28_08410</name>
</gene>
<evidence type="ECO:0000313" key="4">
    <source>
        <dbReference type="Proteomes" id="UP000557204"/>
    </source>
</evidence>
<evidence type="ECO:0000259" key="1">
    <source>
        <dbReference type="Pfam" id="PF13173"/>
    </source>
</evidence>
<accession>A0A849KG81</accession>
<keyword evidence="3" id="KW-0067">ATP-binding</keyword>
<protein>
    <submittedName>
        <fullName evidence="3">ATP-binding protein</fullName>
    </submittedName>
</protein>
<dbReference type="PANTHER" id="PTHR43566:SF2">
    <property type="entry name" value="DUF4143 DOMAIN-CONTAINING PROTEIN"/>
    <property type="match status" value="1"/>
</dbReference>
<feature type="domain" description="AAA" evidence="1">
    <location>
        <begin position="20"/>
        <end position="132"/>
    </location>
</feature>
<dbReference type="InterPro" id="IPR025420">
    <property type="entry name" value="DUF4143"/>
</dbReference>
<dbReference type="Proteomes" id="UP000557204">
    <property type="component" value="Unassembled WGS sequence"/>
</dbReference>
<keyword evidence="3" id="KW-0547">Nucleotide-binding</keyword>